<dbReference type="RefSeq" id="WP_132608885.1">
    <property type="nucleotide sequence ID" value="NZ_SMKQ01000006.1"/>
</dbReference>
<sequence>MRSSGTGPGPITPDGSPVDFYSLLRAGDEPGIVAQVTPPGGAILELGAGVGRVTHPLVDLGFDVVAVDESPEMLARVRGARTVLSRVEDLRLERRFDTVMLASQLVNTVHEPTRRALLATCARHVKPGGRVLVQWMPAEAHDRWHAGMGRTDGDVSISMAAVEEVSPGVFQATMRYAYQDDEGDERVWTQSFSSRRLTDDELAAALEAEGLRLERFLTEDRTWVAAAPAFTS</sequence>
<dbReference type="GO" id="GO:0032259">
    <property type="term" value="P:methylation"/>
    <property type="evidence" value="ECO:0007669"/>
    <property type="project" value="UniProtKB-KW"/>
</dbReference>
<dbReference type="Proteomes" id="UP000295302">
    <property type="component" value="Unassembled WGS sequence"/>
</dbReference>
<dbReference type="OrthoDB" id="7062303at2"/>
<dbReference type="Pfam" id="PF13649">
    <property type="entry name" value="Methyltransf_25"/>
    <property type="match status" value="1"/>
</dbReference>
<dbReference type="PANTHER" id="PTHR42912">
    <property type="entry name" value="METHYLTRANSFERASE"/>
    <property type="match status" value="1"/>
</dbReference>
<comment type="caution">
    <text evidence="2">The sequence shown here is derived from an EMBL/GenBank/DDBJ whole genome shotgun (WGS) entry which is preliminary data.</text>
</comment>
<dbReference type="InterPro" id="IPR029063">
    <property type="entry name" value="SAM-dependent_MTases_sf"/>
</dbReference>
<dbReference type="EMBL" id="SMKQ01000006">
    <property type="protein sequence ID" value="TDD55327.1"/>
    <property type="molecule type" value="Genomic_DNA"/>
</dbReference>
<keyword evidence="2" id="KW-0489">Methyltransferase</keyword>
<protein>
    <submittedName>
        <fullName evidence="2">Class I SAM-dependent methyltransferase</fullName>
    </submittedName>
</protein>
<keyword evidence="2" id="KW-0808">Transferase</keyword>
<feature type="domain" description="Methyltransferase" evidence="1">
    <location>
        <begin position="43"/>
        <end position="129"/>
    </location>
</feature>
<reference evidence="2 3" key="1">
    <citation type="submission" date="2019-03" db="EMBL/GenBank/DDBJ databases">
        <title>Draft genome sequences of novel Actinobacteria.</title>
        <authorList>
            <person name="Sahin N."/>
            <person name="Ay H."/>
            <person name="Saygin H."/>
        </authorList>
    </citation>
    <scope>NUCLEOTIDE SEQUENCE [LARGE SCALE GENOMIC DNA]</scope>
    <source>
        <strain evidence="2 3">CH32</strain>
    </source>
</reference>
<keyword evidence="3" id="KW-1185">Reference proteome</keyword>
<accession>A0A4V2YNR7</accession>
<dbReference type="InterPro" id="IPR041698">
    <property type="entry name" value="Methyltransf_25"/>
</dbReference>
<proteinExistence type="predicted"/>
<dbReference type="AlphaFoldDB" id="A0A4V2YNR7"/>
<gene>
    <name evidence="2" type="ORF">E1286_03840</name>
</gene>
<dbReference type="GO" id="GO:0008168">
    <property type="term" value="F:methyltransferase activity"/>
    <property type="evidence" value="ECO:0007669"/>
    <property type="project" value="UniProtKB-KW"/>
</dbReference>
<organism evidence="2 3">
    <name type="scientific">Nonomuraea terrae</name>
    <dbReference type="NCBI Taxonomy" id="2530383"/>
    <lineage>
        <taxon>Bacteria</taxon>
        <taxon>Bacillati</taxon>
        <taxon>Actinomycetota</taxon>
        <taxon>Actinomycetes</taxon>
        <taxon>Streptosporangiales</taxon>
        <taxon>Streptosporangiaceae</taxon>
        <taxon>Nonomuraea</taxon>
    </lineage>
</organism>
<name>A0A4V2YNR7_9ACTN</name>
<dbReference type="SUPFAM" id="SSF53335">
    <property type="entry name" value="S-adenosyl-L-methionine-dependent methyltransferases"/>
    <property type="match status" value="1"/>
</dbReference>
<dbReference type="InterPro" id="IPR050508">
    <property type="entry name" value="Methyltransf_Superfamily"/>
</dbReference>
<dbReference type="PANTHER" id="PTHR42912:SF80">
    <property type="entry name" value="METHYLTRANSFERASE DOMAIN-CONTAINING PROTEIN"/>
    <property type="match status" value="1"/>
</dbReference>
<dbReference type="Gene3D" id="3.40.50.150">
    <property type="entry name" value="Vaccinia Virus protein VP39"/>
    <property type="match status" value="1"/>
</dbReference>
<evidence type="ECO:0000313" key="3">
    <source>
        <dbReference type="Proteomes" id="UP000295302"/>
    </source>
</evidence>
<dbReference type="Gene3D" id="2.20.130.10">
    <property type="entry name" value="CAC2371-like domains"/>
    <property type="match status" value="1"/>
</dbReference>
<dbReference type="CDD" id="cd02440">
    <property type="entry name" value="AdoMet_MTases"/>
    <property type="match status" value="1"/>
</dbReference>
<evidence type="ECO:0000259" key="1">
    <source>
        <dbReference type="Pfam" id="PF13649"/>
    </source>
</evidence>
<evidence type="ECO:0000313" key="2">
    <source>
        <dbReference type="EMBL" id="TDD55327.1"/>
    </source>
</evidence>